<proteinExistence type="predicted"/>
<sequence>MQLSEMEFLGIVIVTIVGYSTLHLIEVHRSMVLKLSKACWQMKTAMFKVHDTGVTVIFRPLEDLSIWTTQWLSSWMSRRKKKEEKLPIWWLYSKNRAASHEQTSKAVHTVMKANIRSYQGTQSLRSDLPQSLNQLIKEQLKLRLTEQQVTEKARRRLLIIMTRTQMIRQERDQRNFE</sequence>
<evidence type="ECO:0000313" key="2">
    <source>
        <dbReference type="Proteomes" id="UP000324800"/>
    </source>
</evidence>
<accession>A0A5J4WGT0</accession>
<organism evidence="1 2">
    <name type="scientific">Streblomastix strix</name>
    <dbReference type="NCBI Taxonomy" id="222440"/>
    <lineage>
        <taxon>Eukaryota</taxon>
        <taxon>Metamonada</taxon>
        <taxon>Preaxostyla</taxon>
        <taxon>Oxymonadida</taxon>
        <taxon>Streblomastigidae</taxon>
        <taxon>Streblomastix</taxon>
    </lineage>
</organism>
<dbReference type="Proteomes" id="UP000324800">
    <property type="component" value="Unassembled WGS sequence"/>
</dbReference>
<dbReference type="EMBL" id="SNRW01002149">
    <property type="protein sequence ID" value="KAA6393762.1"/>
    <property type="molecule type" value="Genomic_DNA"/>
</dbReference>
<evidence type="ECO:0000313" key="1">
    <source>
        <dbReference type="EMBL" id="KAA6393762.1"/>
    </source>
</evidence>
<gene>
    <name evidence="1" type="ORF">EZS28_010712</name>
</gene>
<dbReference type="AlphaFoldDB" id="A0A5J4WGT0"/>
<name>A0A5J4WGT0_9EUKA</name>
<comment type="caution">
    <text evidence="1">The sequence shown here is derived from an EMBL/GenBank/DDBJ whole genome shotgun (WGS) entry which is preliminary data.</text>
</comment>
<reference evidence="1 2" key="1">
    <citation type="submission" date="2019-03" db="EMBL/GenBank/DDBJ databases">
        <title>Single cell metagenomics reveals metabolic interactions within the superorganism composed of flagellate Streblomastix strix and complex community of Bacteroidetes bacteria on its surface.</title>
        <authorList>
            <person name="Treitli S.C."/>
            <person name="Kolisko M."/>
            <person name="Husnik F."/>
            <person name="Keeling P."/>
            <person name="Hampl V."/>
        </authorList>
    </citation>
    <scope>NUCLEOTIDE SEQUENCE [LARGE SCALE GENOMIC DNA]</scope>
    <source>
        <strain evidence="1">ST1C</strain>
    </source>
</reference>
<protein>
    <submittedName>
        <fullName evidence="1">Uncharacterized protein</fullName>
    </submittedName>
</protein>